<organism evidence="1 2">
    <name type="scientific">Halolactibacillus alkaliphilus</name>
    <dbReference type="NCBI Taxonomy" id="442899"/>
    <lineage>
        <taxon>Bacteria</taxon>
        <taxon>Bacillati</taxon>
        <taxon>Bacillota</taxon>
        <taxon>Bacilli</taxon>
        <taxon>Bacillales</taxon>
        <taxon>Bacillaceae</taxon>
        <taxon>Halolactibacillus</taxon>
    </lineage>
</organism>
<dbReference type="STRING" id="442899.SAMN05720591_10429"/>
<gene>
    <name evidence="1" type="ORF">HAL01_07420</name>
</gene>
<dbReference type="GO" id="GO:0046914">
    <property type="term" value="F:transition metal ion binding"/>
    <property type="evidence" value="ECO:0007669"/>
    <property type="project" value="InterPro"/>
</dbReference>
<dbReference type="SUPFAM" id="SSF56209">
    <property type="entry name" value="Nitrile hydratase alpha chain"/>
    <property type="match status" value="1"/>
</dbReference>
<reference evidence="1 2" key="1">
    <citation type="submission" date="2019-07" db="EMBL/GenBank/DDBJ databases">
        <title>Whole genome shotgun sequence of Halolactibacillus alkaliphilus NBRC 103919.</title>
        <authorList>
            <person name="Hosoyama A."/>
            <person name="Uohara A."/>
            <person name="Ohji S."/>
            <person name="Ichikawa N."/>
        </authorList>
    </citation>
    <scope>NUCLEOTIDE SEQUENCE [LARGE SCALE GENOMIC DNA]</scope>
    <source>
        <strain evidence="1 2">NBRC 103919</strain>
    </source>
</reference>
<dbReference type="AlphaFoldDB" id="A0A511X014"/>
<sequence length="68" mass="7785">MDINGIINRTVTKILTDEAFKERFFDDPVTALEETADVHLPNEHIDPIIEGVKAKLKLKKTTNMPYNM</sequence>
<dbReference type="GO" id="GO:0003824">
    <property type="term" value="F:catalytic activity"/>
    <property type="evidence" value="ECO:0007669"/>
    <property type="project" value="InterPro"/>
</dbReference>
<name>A0A511X014_9BACI</name>
<proteinExistence type="predicted"/>
<dbReference type="RefSeq" id="WP_089799990.1">
    <property type="nucleotide sequence ID" value="NZ_BJYE01000006.1"/>
</dbReference>
<evidence type="ECO:0000313" key="2">
    <source>
        <dbReference type="Proteomes" id="UP000321400"/>
    </source>
</evidence>
<comment type="caution">
    <text evidence="1">The sequence shown here is derived from an EMBL/GenBank/DDBJ whole genome shotgun (WGS) entry which is preliminary data.</text>
</comment>
<evidence type="ECO:0000313" key="1">
    <source>
        <dbReference type="EMBL" id="GEN56278.1"/>
    </source>
</evidence>
<dbReference type="OrthoDB" id="1862100at2"/>
<dbReference type="Proteomes" id="UP000321400">
    <property type="component" value="Unassembled WGS sequence"/>
</dbReference>
<dbReference type="InterPro" id="IPR036648">
    <property type="entry name" value="CN_Hdrase_a/SCN_Hdrase_g_sf"/>
</dbReference>
<accession>A0A511X014</accession>
<keyword evidence="2" id="KW-1185">Reference proteome</keyword>
<dbReference type="EMBL" id="BJYE01000006">
    <property type="protein sequence ID" value="GEN56278.1"/>
    <property type="molecule type" value="Genomic_DNA"/>
</dbReference>
<protein>
    <submittedName>
        <fullName evidence="1">Uncharacterized protein</fullName>
    </submittedName>
</protein>